<dbReference type="eggNOG" id="COG0174">
    <property type="taxonomic scope" value="Bacteria"/>
</dbReference>
<keyword evidence="6 18" id="KW-0436">Ligase</keyword>
<evidence type="ECO:0000313" key="21">
    <source>
        <dbReference type="EMBL" id="EON72972.1"/>
    </source>
</evidence>
<evidence type="ECO:0000256" key="9">
    <source>
        <dbReference type="ARBA" id="ARBA00022840"/>
    </source>
</evidence>
<evidence type="ECO:0000256" key="6">
    <source>
        <dbReference type="ARBA" id="ARBA00022598"/>
    </source>
</evidence>
<dbReference type="GO" id="GO:0006542">
    <property type="term" value="P:glutamine biosynthetic process"/>
    <property type="evidence" value="ECO:0007669"/>
    <property type="project" value="InterPro"/>
</dbReference>
<keyword evidence="10 14" id="KW-0460">Magnesium</keyword>
<evidence type="ECO:0000256" key="5">
    <source>
        <dbReference type="ARBA" id="ARBA00022490"/>
    </source>
</evidence>
<evidence type="ECO:0000256" key="15">
    <source>
        <dbReference type="PIRSR" id="PIRSR604809-50"/>
    </source>
</evidence>
<proteinExistence type="inferred from homology"/>
<dbReference type="GO" id="GO:0005737">
    <property type="term" value="C:cytoplasm"/>
    <property type="evidence" value="ECO:0007669"/>
    <property type="project" value="UniProtKB-SubCell"/>
</dbReference>
<feature type="binding site" evidence="13">
    <location>
        <position position="184"/>
    </location>
    <ligand>
        <name>ATP</name>
        <dbReference type="ChEBI" id="CHEBI:30616"/>
    </ligand>
</feature>
<accession>R7ZFS4</accession>
<dbReference type="InterPro" id="IPR027303">
    <property type="entry name" value="Gln_synth_gly_rich_site"/>
</dbReference>
<evidence type="ECO:0000256" key="1">
    <source>
        <dbReference type="ARBA" id="ARBA00004496"/>
    </source>
</evidence>
<feature type="domain" description="GS beta-grasp" evidence="19">
    <location>
        <begin position="16"/>
        <end position="101"/>
    </location>
</feature>
<reference evidence="21 22" key="1">
    <citation type="submission" date="2013-04" db="EMBL/GenBank/DDBJ databases">
        <title>Draft genome of the heavy metal tolerant bacterium Lysinibacillus sphaericus strain OT4b.31.</title>
        <authorList>
            <person name="Pena-Montenegro T.D."/>
            <person name="Dussan J."/>
        </authorList>
    </citation>
    <scope>NUCLEOTIDE SEQUENCE [LARGE SCALE GENOMIC DNA]</scope>
    <source>
        <strain evidence="21 22">OT4b.31</strain>
    </source>
</reference>
<feature type="binding site" evidence="12">
    <location>
        <position position="298"/>
    </location>
    <ligand>
        <name>L-glutamate</name>
        <dbReference type="ChEBI" id="CHEBI:29985"/>
    </ligand>
</feature>
<organism evidence="21 22">
    <name type="scientific">Lysinibacillus sphaericus OT4b.31</name>
    <dbReference type="NCBI Taxonomy" id="1285586"/>
    <lineage>
        <taxon>Bacteria</taxon>
        <taxon>Bacillati</taxon>
        <taxon>Bacillota</taxon>
        <taxon>Bacilli</taxon>
        <taxon>Bacillales</taxon>
        <taxon>Bacillaceae</taxon>
        <taxon>Lysinibacillus</taxon>
    </lineage>
</organism>
<feature type="binding site" evidence="14">
    <location>
        <position position="189"/>
    </location>
    <ligand>
        <name>Mg(2+)</name>
        <dbReference type="ChEBI" id="CHEBI:18420"/>
        <label>1</label>
    </ligand>
</feature>
<dbReference type="EC" id="6.3.1.2" evidence="3 18"/>
<comment type="cofactor">
    <cofactor evidence="14">
        <name>Mg(2+)</name>
        <dbReference type="ChEBI" id="CHEBI:18420"/>
    </cofactor>
    <text evidence="14">Binds 2 Mg(2+) ions per subunit.</text>
</comment>
<comment type="subcellular location">
    <subcellularLocation>
        <location evidence="1">Cytoplasm</location>
    </subcellularLocation>
</comment>
<name>R7ZFS4_LYSSH</name>
<evidence type="ECO:0000256" key="16">
    <source>
        <dbReference type="PROSITE-ProRule" id="PRU01330"/>
    </source>
</evidence>
<evidence type="ECO:0000256" key="7">
    <source>
        <dbReference type="ARBA" id="ARBA00022723"/>
    </source>
</evidence>
<dbReference type="Pfam" id="PF03951">
    <property type="entry name" value="Gln-synt_N"/>
    <property type="match status" value="1"/>
</dbReference>
<dbReference type="Gene3D" id="3.10.20.70">
    <property type="entry name" value="Glutamine synthetase, N-terminal domain"/>
    <property type="match status" value="1"/>
</dbReference>
<feature type="binding site" evidence="12">
    <location>
        <position position="304"/>
    </location>
    <ligand>
        <name>L-glutamate</name>
        <dbReference type="ChEBI" id="CHEBI:29985"/>
    </ligand>
</feature>
<dbReference type="PATRIC" id="fig|1285586.5.peg.1635"/>
<dbReference type="GO" id="GO:0046872">
    <property type="term" value="F:metal ion binding"/>
    <property type="evidence" value="ECO:0007669"/>
    <property type="project" value="UniProtKB-KW"/>
</dbReference>
<evidence type="ECO:0000256" key="18">
    <source>
        <dbReference type="RuleBase" id="RU004356"/>
    </source>
</evidence>
<feature type="domain" description="GS catalytic" evidence="20">
    <location>
        <begin position="108"/>
        <end position="444"/>
    </location>
</feature>
<dbReference type="GO" id="GO:0004356">
    <property type="term" value="F:glutamine synthetase activity"/>
    <property type="evidence" value="ECO:0007669"/>
    <property type="project" value="UniProtKB-EC"/>
</dbReference>
<evidence type="ECO:0000256" key="4">
    <source>
        <dbReference type="ARBA" id="ARBA00021364"/>
    </source>
</evidence>
<dbReference type="Gene3D" id="3.30.590.10">
    <property type="entry name" value="Glutamine synthetase/guanido kinase, catalytic domain"/>
    <property type="match status" value="1"/>
</dbReference>
<dbReference type="AlphaFoldDB" id="R7ZFS4"/>
<dbReference type="InterPro" id="IPR036651">
    <property type="entry name" value="Gln_synt_N_sf"/>
</dbReference>
<evidence type="ECO:0000256" key="13">
    <source>
        <dbReference type="PIRSR" id="PIRSR604809-2"/>
    </source>
</evidence>
<keyword evidence="7 14" id="KW-0479">Metal-binding</keyword>
<evidence type="ECO:0000256" key="10">
    <source>
        <dbReference type="ARBA" id="ARBA00022842"/>
    </source>
</evidence>
<dbReference type="PROSITE" id="PS51986">
    <property type="entry name" value="GS_BETA_GRASP"/>
    <property type="match status" value="1"/>
</dbReference>
<keyword evidence="9 13" id="KW-0067">ATP-binding</keyword>
<feature type="binding site" evidence="12">
    <location>
        <position position="316"/>
    </location>
    <ligand>
        <name>L-glutamate</name>
        <dbReference type="ChEBI" id="CHEBI:29985"/>
    </ligand>
</feature>
<feature type="binding site" evidence="14">
    <location>
        <position position="196"/>
    </location>
    <ligand>
        <name>Mg(2+)</name>
        <dbReference type="ChEBI" id="CHEBI:18420"/>
        <label>1</label>
    </ligand>
</feature>
<dbReference type="PANTHER" id="PTHR43785:SF12">
    <property type="entry name" value="TYPE-1 GLUTAMINE SYNTHETASE 2"/>
    <property type="match status" value="1"/>
</dbReference>
<feature type="binding site" evidence="13">
    <location>
        <begin position="199"/>
        <end position="201"/>
    </location>
    <ligand>
        <name>ATP</name>
        <dbReference type="ChEBI" id="CHEBI:30616"/>
    </ligand>
</feature>
<feature type="binding site" evidence="13">
    <location>
        <position position="316"/>
    </location>
    <ligand>
        <name>ATP</name>
        <dbReference type="ChEBI" id="CHEBI:30616"/>
    </ligand>
</feature>
<feature type="binding site" evidence="14">
    <location>
        <position position="132"/>
    </location>
    <ligand>
        <name>Mg(2+)</name>
        <dbReference type="ChEBI" id="CHEBI:18420"/>
        <label>1</label>
    </ligand>
</feature>
<dbReference type="FunFam" id="3.10.20.70:FF:000005">
    <property type="entry name" value="Glutamine synthetase"/>
    <property type="match status" value="1"/>
</dbReference>
<dbReference type="GO" id="GO:0005524">
    <property type="term" value="F:ATP binding"/>
    <property type="evidence" value="ECO:0007669"/>
    <property type="project" value="UniProtKB-KW"/>
</dbReference>
<dbReference type="OrthoDB" id="9807095at2"/>
<comment type="caution">
    <text evidence="21">The sequence shown here is derived from an EMBL/GenBank/DDBJ whole genome shotgun (WGS) entry which is preliminary data.</text>
</comment>
<dbReference type="InterPro" id="IPR014746">
    <property type="entry name" value="Gln_synth/guanido_kin_cat_dom"/>
</dbReference>
<dbReference type="Proteomes" id="UP000013911">
    <property type="component" value="Unassembled WGS sequence"/>
</dbReference>
<dbReference type="PROSITE" id="PS51987">
    <property type="entry name" value="GS_CATALYTIC"/>
    <property type="match status" value="1"/>
</dbReference>
<dbReference type="SUPFAM" id="SSF55931">
    <property type="entry name" value="Glutamine synthetase/guanido kinase"/>
    <property type="match status" value="1"/>
</dbReference>
<evidence type="ECO:0000256" key="17">
    <source>
        <dbReference type="RuleBase" id="RU000384"/>
    </source>
</evidence>
<dbReference type="SUPFAM" id="SSF54368">
    <property type="entry name" value="Glutamine synthetase, N-terminal domain"/>
    <property type="match status" value="1"/>
</dbReference>
<keyword evidence="8 13" id="KW-0547">Nucleotide-binding</keyword>
<dbReference type="PROSITE" id="PS00180">
    <property type="entry name" value="GLNA_1"/>
    <property type="match status" value="1"/>
</dbReference>
<dbReference type="PROSITE" id="PS00181">
    <property type="entry name" value="GLNA_ATP"/>
    <property type="match status" value="1"/>
</dbReference>
<dbReference type="InterPro" id="IPR027302">
    <property type="entry name" value="Gln_synth_N_conserv_site"/>
</dbReference>
<dbReference type="InterPro" id="IPR008146">
    <property type="entry name" value="Gln_synth_cat_dom"/>
</dbReference>
<dbReference type="InterPro" id="IPR008147">
    <property type="entry name" value="Gln_synt_N"/>
</dbReference>
<evidence type="ECO:0000256" key="12">
    <source>
        <dbReference type="PIRSR" id="PIRSR604809-1"/>
    </source>
</evidence>
<evidence type="ECO:0000256" key="11">
    <source>
        <dbReference type="ARBA" id="ARBA00049436"/>
    </source>
</evidence>
<comment type="similarity">
    <text evidence="2 16 17">Belongs to the glutamine synthetase family.</text>
</comment>
<feature type="binding site" evidence="14">
    <location>
        <position position="333"/>
    </location>
    <ligand>
        <name>Mg(2+)</name>
        <dbReference type="ChEBI" id="CHEBI:18420"/>
        <label>1</label>
    </ligand>
</feature>
<protein>
    <recommendedName>
        <fullName evidence="4 18">Glutamine synthetase</fullName>
        <ecNumber evidence="3 18">6.3.1.2</ecNumber>
    </recommendedName>
</protein>
<dbReference type="NCBIfam" id="TIGR00653">
    <property type="entry name" value="GlnA"/>
    <property type="match status" value="1"/>
</dbReference>
<evidence type="ECO:0000256" key="2">
    <source>
        <dbReference type="ARBA" id="ARBA00009897"/>
    </source>
</evidence>
<dbReference type="Pfam" id="PF00120">
    <property type="entry name" value="Gln-synt_C"/>
    <property type="match status" value="1"/>
</dbReference>
<feature type="binding site" evidence="14">
    <location>
        <position position="134"/>
    </location>
    <ligand>
        <name>Mg(2+)</name>
        <dbReference type="ChEBI" id="CHEBI:18420"/>
        <label>1</label>
    </ligand>
</feature>
<feature type="binding site" evidence="12">
    <location>
        <position position="335"/>
    </location>
    <ligand>
        <name>L-glutamate</name>
        <dbReference type="ChEBI" id="CHEBI:29985"/>
    </ligand>
</feature>
<evidence type="ECO:0000256" key="8">
    <source>
        <dbReference type="ARBA" id="ARBA00022741"/>
    </source>
</evidence>
<dbReference type="HOGENOM" id="CLU_017290_1_3_9"/>
<gene>
    <name evidence="21" type="ORF">H131_08063</name>
</gene>
<evidence type="ECO:0000259" key="20">
    <source>
        <dbReference type="PROSITE" id="PS51987"/>
    </source>
</evidence>
<sequence length="444" mass="50015">MGKYTKEDIKRLIEEKNVSFIRLQFTDILGTIKNVEIPVSQLDKALENKMMFDGSSIEGFVRIEESDMYLHPDLDSFVVFPWTSEKGKVARFICDVYTAKGEPFAGDPRNNLKRILKKMEDMGFTSFNLGPEPEFFLFKLDAKGEPTLEVNDHGGYFDLAPTDLGENCRRDIVLELEEMGFEIEASHHEVAPGQHEIDFKYADAITACDNIQTFKLVVKTIARKHGLHATFMPKPLFGEAGSGMHFNVSLFKGKENAFFDESTELGLSETAMQFMAGVLGHVQGFTAVTNPTVNSYKRLVPGYEAPCYVAWSAQNRSPLIRIPSARGLSTRVEVRSVDPAANPYLAMAVILEAGLEGIRKQLTPPAAINRNIYVMSEEERKANGIENLPPALDDALALLAKDKIAQEALGEHIYANFKEAKEIEFDMYRTTVHQWERDQYLKMY</sequence>
<dbReference type="PANTHER" id="PTHR43785">
    <property type="entry name" value="GAMMA-GLUTAMYLPUTRESCINE SYNTHETASE"/>
    <property type="match status" value="1"/>
</dbReference>
<dbReference type="SMART" id="SM01230">
    <property type="entry name" value="Gln-synt_C"/>
    <property type="match status" value="1"/>
</dbReference>
<evidence type="ECO:0000256" key="3">
    <source>
        <dbReference type="ARBA" id="ARBA00012937"/>
    </source>
</evidence>
<keyword evidence="5" id="KW-0963">Cytoplasm</keyword>
<comment type="catalytic activity">
    <reaction evidence="11 18">
        <text>L-glutamate + NH4(+) + ATP = L-glutamine + ADP + phosphate + H(+)</text>
        <dbReference type="Rhea" id="RHEA:16169"/>
        <dbReference type="ChEBI" id="CHEBI:15378"/>
        <dbReference type="ChEBI" id="CHEBI:28938"/>
        <dbReference type="ChEBI" id="CHEBI:29985"/>
        <dbReference type="ChEBI" id="CHEBI:30616"/>
        <dbReference type="ChEBI" id="CHEBI:43474"/>
        <dbReference type="ChEBI" id="CHEBI:58359"/>
        <dbReference type="ChEBI" id="CHEBI:456216"/>
        <dbReference type="EC" id="6.3.1.2"/>
    </reaction>
</comment>
<evidence type="ECO:0000259" key="19">
    <source>
        <dbReference type="PROSITE" id="PS51986"/>
    </source>
</evidence>
<evidence type="ECO:0000313" key="22">
    <source>
        <dbReference type="Proteomes" id="UP000013911"/>
    </source>
</evidence>
<dbReference type="FunFam" id="3.30.590.10:FF:000003">
    <property type="entry name" value="Glutamine synthetase 2"/>
    <property type="match status" value="1"/>
</dbReference>
<dbReference type="InterPro" id="IPR004809">
    <property type="entry name" value="Gln_synth_I"/>
</dbReference>
<evidence type="ECO:0000256" key="14">
    <source>
        <dbReference type="PIRSR" id="PIRSR604809-3"/>
    </source>
</evidence>
<dbReference type="EMBL" id="AQPX01000014">
    <property type="protein sequence ID" value="EON72972.1"/>
    <property type="molecule type" value="Genomic_DNA"/>
</dbReference>
<dbReference type="RefSeq" id="WP_010858566.1">
    <property type="nucleotide sequence ID" value="NZ_KB933398.1"/>
</dbReference>
<feature type="binding site" evidence="14">
    <location>
        <position position="245"/>
    </location>
    <ligand>
        <name>Mg(2+)</name>
        <dbReference type="ChEBI" id="CHEBI:18420"/>
        <label>1</label>
    </ligand>
</feature>
<feature type="modified residue" description="O-AMP-tyrosine" evidence="15">
    <location>
        <position position="373"/>
    </location>
</feature>
<keyword evidence="15" id="KW-0597">Phosphoprotein</keyword>